<protein>
    <submittedName>
        <fullName evidence="1">Uncharacterized protein</fullName>
    </submittedName>
</protein>
<dbReference type="RefSeq" id="WP_285855042.1">
    <property type="nucleotide sequence ID" value="NZ_JBEPLV010000001.1"/>
</dbReference>
<reference evidence="1 2" key="1">
    <citation type="submission" date="2024-06" db="EMBL/GenBank/DDBJ databases">
        <title>Genomic Encyclopedia of Type Strains, Phase IV (KMG-IV): sequencing the most valuable type-strain genomes for metagenomic binning, comparative biology and taxonomic classification.</title>
        <authorList>
            <person name="Goeker M."/>
        </authorList>
    </citation>
    <scope>NUCLEOTIDE SEQUENCE [LARGE SCALE GENOMIC DNA]</scope>
    <source>
        <strain evidence="1 2">DSM 17253</strain>
    </source>
</reference>
<dbReference type="Proteomes" id="UP001549098">
    <property type="component" value="Unassembled WGS sequence"/>
</dbReference>
<comment type="caution">
    <text evidence="1">The sequence shown here is derived from an EMBL/GenBank/DDBJ whole genome shotgun (WGS) entry which is preliminary data.</text>
</comment>
<accession>A0ABV2EWZ5</accession>
<dbReference type="EMBL" id="JBEPLV010000001">
    <property type="protein sequence ID" value="MET3544115.1"/>
    <property type="molecule type" value="Genomic_DNA"/>
</dbReference>
<proteinExistence type="predicted"/>
<keyword evidence="2" id="KW-1185">Reference proteome</keyword>
<sequence>MLQQVCNNGFFVSVTGIVDFYGKRAWLRQFLLADKAMKLI</sequence>
<evidence type="ECO:0000313" key="2">
    <source>
        <dbReference type="Proteomes" id="UP001549098"/>
    </source>
</evidence>
<evidence type="ECO:0000313" key="1">
    <source>
        <dbReference type="EMBL" id="MET3544115.1"/>
    </source>
</evidence>
<gene>
    <name evidence="1" type="ORF">ABID47_000709</name>
</gene>
<name>A0ABV2EWZ5_9BACL</name>
<organism evidence="1 2">
    <name type="scientific">Paenibacillus favisporus</name>
    <dbReference type="NCBI Taxonomy" id="221028"/>
    <lineage>
        <taxon>Bacteria</taxon>
        <taxon>Bacillati</taxon>
        <taxon>Bacillota</taxon>
        <taxon>Bacilli</taxon>
        <taxon>Bacillales</taxon>
        <taxon>Paenibacillaceae</taxon>
        <taxon>Paenibacillus</taxon>
    </lineage>
</organism>